<feature type="compositionally biased region" description="Low complexity" evidence="4">
    <location>
        <begin position="1"/>
        <end position="13"/>
    </location>
</feature>
<dbReference type="PROSITE" id="PS50297">
    <property type="entry name" value="ANK_REP_REGION"/>
    <property type="match status" value="2"/>
</dbReference>
<dbReference type="GO" id="GO:0004672">
    <property type="term" value="F:protein kinase activity"/>
    <property type="evidence" value="ECO:0007669"/>
    <property type="project" value="InterPro"/>
</dbReference>
<dbReference type="PROSITE" id="PS00108">
    <property type="entry name" value="PROTEIN_KINASE_ST"/>
    <property type="match status" value="1"/>
</dbReference>
<feature type="repeat" description="ANK" evidence="3">
    <location>
        <begin position="1065"/>
        <end position="1099"/>
    </location>
</feature>
<dbReference type="Gene3D" id="1.25.40.20">
    <property type="entry name" value="Ankyrin repeat-containing domain"/>
    <property type="match status" value="4"/>
</dbReference>
<organism evidence="6 7">
    <name type="scientific">Geosmithia morbida</name>
    <dbReference type="NCBI Taxonomy" id="1094350"/>
    <lineage>
        <taxon>Eukaryota</taxon>
        <taxon>Fungi</taxon>
        <taxon>Dikarya</taxon>
        <taxon>Ascomycota</taxon>
        <taxon>Pezizomycotina</taxon>
        <taxon>Sordariomycetes</taxon>
        <taxon>Hypocreomycetidae</taxon>
        <taxon>Hypocreales</taxon>
        <taxon>Bionectriaceae</taxon>
        <taxon>Geosmithia</taxon>
    </lineage>
</organism>
<accession>A0A9P4YTW5</accession>
<dbReference type="InterPro" id="IPR002110">
    <property type="entry name" value="Ankyrin_rpt"/>
</dbReference>
<dbReference type="Gene3D" id="1.10.510.10">
    <property type="entry name" value="Transferase(Phosphotransferase) domain 1"/>
    <property type="match status" value="1"/>
</dbReference>
<dbReference type="PANTHER" id="PTHR24198">
    <property type="entry name" value="ANKYRIN REPEAT AND PROTEIN KINASE DOMAIN-CONTAINING PROTEIN"/>
    <property type="match status" value="1"/>
</dbReference>
<dbReference type="SUPFAM" id="SSF48403">
    <property type="entry name" value="Ankyrin repeat"/>
    <property type="match status" value="3"/>
</dbReference>
<dbReference type="SMART" id="SM00220">
    <property type="entry name" value="S_TKc"/>
    <property type="match status" value="1"/>
</dbReference>
<evidence type="ECO:0000313" key="6">
    <source>
        <dbReference type="EMBL" id="KAF4123021.1"/>
    </source>
</evidence>
<dbReference type="RefSeq" id="XP_035321673.1">
    <property type="nucleotide sequence ID" value="XM_035468539.1"/>
</dbReference>
<comment type="caution">
    <text evidence="6">The sequence shown here is derived from an EMBL/GenBank/DDBJ whole genome shotgun (WGS) entry which is preliminary data.</text>
</comment>
<feature type="domain" description="Protein kinase" evidence="5">
    <location>
        <begin position="71"/>
        <end position="418"/>
    </location>
</feature>
<evidence type="ECO:0000313" key="7">
    <source>
        <dbReference type="Proteomes" id="UP000749293"/>
    </source>
</evidence>
<dbReference type="SMART" id="SM00248">
    <property type="entry name" value="ANK"/>
    <property type="match status" value="10"/>
</dbReference>
<dbReference type="GO" id="GO:0005524">
    <property type="term" value="F:ATP binding"/>
    <property type="evidence" value="ECO:0007669"/>
    <property type="project" value="InterPro"/>
</dbReference>
<dbReference type="PROSITE" id="PS50088">
    <property type="entry name" value="ANK_REPEAT"/>
    <property type="match status" value="4"/>
</dbReference>
<feature type="repeat" description="ANK" evidence="3">
    <location>
        <begin position="1247"/>
        <end position="1279"/>
    </location>
</feature>
<dbReference type="Pfam" id="PF00023">
    <property type="entry name" value="Ank"/>
    <property type="match status" value="1"/>
</dbReference>
<dbReference type="CDD" id="cd00180">
    <property type="entry name" value="PKc"/>
    <property type="match status" value="1"/>
</dbReference>
<dbReference type="OrthoDB" id="4062651at2759"/>
<dbReference type="PANTHER" id="PTHR24198:SF165">
    <property type="entry name" value="ANKYRIN REPEAT-CONTAINING PROTEIN-RELATED"/>
    <property type="match status" value="1"/>
</dbReference>
<dbReference type="PROSITE" id="PS50011">
    <property type="entry name" value="PROTEIN_KINASE_DOM"/>
    <property type="match status" value="1"/>
</dbReference>
<protein>
    <recommendedName>
        <fullName evidence="5">Protein kinase domain-containing protein</fullName>
    </recommendedName>
</protein>
<dbReference type="Proteomes" id="UP000749293">
    <property type="component" value="Unassembled WGS sequence"/>
</dbReference>
<keyword evidence="2 3" id="KW-0040">ANK repeat</keyword>
<name>A0A9P4YTW5_9HYPO</name>
<dbReference type="GeneID" id="55972794"/>
<dbReference type="InterPro" id="IPR008271">
    <property type="entry name" value="Ser/Thr_kinase_AS"/>
</dbReference>
<feature type="repeat" description="ANK" evidence="3">
    <location>
        <begin position="755"/>
        <end position="790"/>
    </location>
</feature>
<evidence type="ECO:0000256" key="4">
    <source>
        <dbReference type="SAM" id="MobiDB-lite"/>
    </source>
</evidence>
<dbReference type="EMBL" id="JAANYQ010000007">
    <property type="protein sequence ID" value="KAF4123021.1"/>
    <property type="molecule type" value="Genomic_DNA"/>
</dbReference>
<gene>
    <name evidence="6" type="ORF">GMORB2_6569</name>
</gene>
<dbReference type="InterPro" id="IPR000719">
    <property type="entry name" value="Prot_kinase_dom"/>
</dbReference>
<keyword evidence="7" id="KW-1185">Reference proteome</keyword>
<proteinExistence type="predicted"/>
<dbReference type="SUPFAM" id="SSF56112">
    <property type="entry name" value="Protein kinase-like (PK-like)"/>
    <property type="match status" value="1"/>
</dbReference>
<feature type="repeat" description="ANK" evidence="3">
    <location>
        <begin position="1025"/>
        <end position="1051"/>
    </location>
</feature>
<dbReference type="InterPro" id="IPR036770">
    <property type="entry name" value="Ankyrin_rpt-contain_sf"/>
</dbReference>
<sequence length="1326" mass="144318">MDSSSSSGRSLTSFGPASSDPAVARPSDTSVPVDDDALFTPTALDFAYRAFLARDAVKTSVPSVFASAQAVDSASFAGRGATFSVYRRRIPRQKPIKRTVRLDGFTVEMEDDRKLPDVVAYKVAMIDFSDKGEAATDVSRRAVNAAVMELYLSAHRPILRHANLVDFLGLAWGANPFDMSQRLPVLVVEFAEFGSLSDLQQRECLGLEARRKLCLDVCQGLHMLHSCGVVHGDMKADNVLVFPDKEHRYIAKLSDFGYSTVMGTSRDVLHLGGTRPWKAPEAKAAVKVSDAKYTDVYSLALLIWCTFAHGQNIFRILIDPAKHGEEYYAEAERMKEAGELAAHAAHISHWYLKALESASCGDPRQLASNLASLQERLERMHTQTETEDPAALIGHVEDVLCAIPTAHFSMLEALHPQIVETVQRCGLYDAMQQAVAIGLSDEPGQRALDRIMAALGHSGEFPQEMSGSDMVLTSNLNVSHDADTSPPATPGTSSLILLGVQQHKFTWHNWPSMDPSVQKYLTRIYIQRGQTEAARNMINPPEAFLLTSLYINGYGVDRDLEQASRWLSAAWRAEHPLATAYGYRIARAIGMPLQDLGGVAESLKLMAMRGSRVALEDLASVSESQYEGMKKSIRNALAGVGAGFFFEQAMLHGFGYGSWMKTFGNIPILLQNFSRLSRIADYTVNKRGDRILHMAASCGQTEAIEALLDRFTALQVDQLNDQGETPLLCACRAGQTGTVLWLTSHGATASGAARNGESTLHWLVSFDDEDVKTVGAALMEAGAEVDAKTASAIAHHADFPTSLIPDRLPEGYPIAWGEFLHGVSFLMRDVRYLANGAADLRHVDTATHCDRPQVVKFLLSSMPDPLICSTSWPRANSALETAASQSRPECLKLMMRAMEAFNIQQEAPNHRGITISGLLYQAVMGSSLFDMILYNGPGYDQAMKQTLDFLLPRANRVAAGNGYGGFNQTLLYLAVSLARDQVVEYLLNHGTDAMKAGPDYDEHILRSQDVGGFKKTDIDRACGVDMRTPLLEAVRWNRPKLVDLLIEHGADARRGCKNPFSGKESTWNALHVLAHSGQDDIRLIRRLVAHGASVDGSSEHSDGTESPLLVAVQSDSFQVADELVNLGADPNAITLGSGHLTLTHPATILGHVVASNARNSIARIRYVFSSMSAHRRVDMIVEPERRWTALHRAAAAHIDASFRGTDATEPAPLQWADVDWPANREILNELLGKFSSQDDLDAVETSAGLTALHLAAIAGNDAAISLLLDRGARADILSGGGDGKTAGVMALGMQKHSQGIQRSRHEVAARNRCVQLLNAGTVQSAA</sequence>
<reference evidence="6" key="1">
    <citation type="submission" date="2020-03" db="EMBL/GenBank/DDBJ databases">
        <title>Site-based positive gene gene selection in Geosmithia morbida across the United States reveals a broad range of putative effectors and factors for local host and environmental adapation.</title>
        <authorList>
            <person name="Onufrak A."/>
            <person name="Murdoch R.W."/>
            <person name="Gazis R."/>
            <person name="Huff M."/>
            <person name="Staton M."/>
            <person name="Klingeman W."/>
            <person name="Hadziabdic D."/>
        </authorList>
    </citation>
    <scope>NUCLEOTIDE SEQUENCE</scope>
    <source>
        <strain evidence="6">1262</strain>
    </source>
</reference>
<evidence type="ECO:0000256" key="1">
    <source>
        <dbReference type="ARBA" id="ARBA00022737"/>
    </source>
</evidence>
<evidence type="ECO:0000256" key="3">
    <source>
        <dbReference type="PROSITE-ProRule" id="PRU00023"/>
    </source>
</evidence>
<feature type="region of interest" description="Disordered" evidence="4">
    <location>
        <begin position="1"/>
        <end position="31"/>
    </location>
</feature>
<dbReference type="InterPro" id="IPR011009">
    <property type="entry name" value="Kinase-like_dom_sf"/>
</dbReference>
<evidence type="ECO:0000259" key="5">
    <source>
        <dbReference type="PROSITE" id="PS50011"/>
    </source>
</evidence>
<dbReference type="Pfam" id="PF12796">
    <property type="entry name" value="Ank_2"/>
    <property type="match status" value="2"/>
</dbReference>
<keyword evidence="1" id="KW-0677">Repeat</keyword>
<dbReference type="Pfam" id="PF00069">
    <property type="entry name" value="Pkinase"/>
    <property type="match status" value="1"/>
</dbReference>
<evidence type="ECO:0000256" key="2">
    <source>
        <dbReference type="ARBA" id="ARBA00023043"/>
    </source>
</evidence>